<sequence length="72" mass="7721">MAMNTPIRAANFADAALSFVRTVAAVAPWVLYSESFWSALTASWFSLAMSGLRSFARAPATLPAFTWATTSS</sequence>
<evidence type="ECO:0000313" key="2">
    <source>
        <dbReference type="Proteomes" id="UP001055102"/>
    </source>
</evidence>
<accession>A0ABQ4SZY1</accession>
<organism evidence="1 2">
    <name type="scientific">Methylobacterium jeotgali</name>
    <dbReference type="NCBI Taxonomy" id="381630"/>
    <lineage>
        <taxon>Bacteria</taxon>
        <taxon>Pseudomonadati</taxon>
        <taxon>Pseudomonadota</taxon>
        <taxon>Alphaproteobacteria</taxon>
        <taxon>Hyphomicrobiales</taxon>
        <taxon>Methylobacteriaceae</taxon>
        <taxon>Methylobacterium</taxon>
    </lineage>
</organism>
<name>A0ABQ4SZY1_9HYPH</name>
<comment type="caution">
    <text evidence="1">The sequence shown here is derived from an EMBL/GenBank/DDBJ whole genome shotgun (WGS) entry which is preliminary data.</text>
</comment>
<proteinExistence type="predicted"/>
<reference evidence="1" key="2">
    <citation type="submission" date="2021-08" db="EMBL/GenBank/DDBJ databases">
        <authorList>
            <person name="Tani A."/>
            <person name="Ola A."/>
            <person name="Ogura Y."/>
            <person name="Katsura K."/>
            <person name="Hayashi T."/>
        </authorList>
    </citation>
    <scope>NUCLEOTIDE SEQUENCE</scope>
    <source>
        <strain evidence="1">LMG 23639</strain>
    </source>
</reference>
<dbReference type="EMBL" id="BPQR01000088">
    <property type="protein sequence ID" value="GJE08775.1"/>
    <property type="molecule type" value="Genomic_DNA"/>
</dbReference>
<protein>
    <submittedName>
        <fullName evidence="1">Uncharacterized protein</fullName>
    </submittedName>
</protein>
<dbReference type="Proteomes" id="UP001055102">
    <property type="component" value="Unassembled WGS sequence"/>
</dbReference>
<evidence type="ECO:0000313" key="1">
    <source>
        <dbReference type="EMBL" id="GJE08775.1"/>
    </source>
</evidence>
<gene>
    <name evidence="1" type="ORF">AOPFMNJM_4121</name>
</gene>
<keyword evidence="2" id="KW-1185">Reference proteome</keyword>
<reference evidence="1" key="1">
    <citation type="journal article" date="2021" name="Front. Microbiol.">
        <title>Comprehensive Comparative Genomics and Phenotyping of Methylobacterium Species.</title>
        <authorList>
            <person name="Alessa O."/>
            <person name="Ogura Y."/>
            <person name="Fujitani Y."/>
            <person name="Takami H."/>
            <person name="Hayashi T."/>
            <person name="Sahin N."/>
            <person name="Tani A."/>
        </authorList>
    </citation>
    <scope>NUCLEOTIDE SEQUENCE</scope>
    <source>
        <strain evidence="1">LMG 23639</strain>
    </source>
</reference>